<accession>A0A1A7WME2</accession>
<evidence type="ECO:0000256" key="5">
    <source>
        <dbReference type="ARBA" id="ARBA00022741"/>
    </source>
</evidence>
<dbReference type="SMART" id="SM00220">
    <property type="entry name" value="S_TKc"/>
    <property type="match status" value="1"/>
</dbReference>
<dbReference type="EMBL" id="HADX01003690">
    <property type="protein sequence ID" value="SBP25922.1"/>
    <property type="molecule type" value="Transcribed_RNA"/>
</dbReference>
<evidence type="ECO:0000256" key="11">
    <source>
        <dbReference type="PROSITE-ProRule" id="PRU10141"/>
    </source>
</evidence>
<keyword evidence="2 12" id="KW-0723">Serine/threonine-protein kinase</keyword>
<reference evidence="14" key="2">
    <citation type="submission" date="2016-06" db="EMBL/GenBank/DDBJ databases">
        <title>The genome of a short-lived fish provides insights into sex chromosome evolution and the genetic control of aging.</title>
        <authorList>
            <person name="Reichwald K."/>
            <person name="Felder M."/>
            <person name="Petzold A."/>
            <person name="Koch P."/>
            <person name="Groth M."/>
            <person name="Platzer M."/>
        </authorList>
    </citation>
    <scope>NUCLEOTIDE SEQUENCE</scope>
    <source>
        <tissue evidence="14">Brain</tissue>
    </source>
</reference>
<comment type="catalytic activity">
    <reaction evidence="8">
        <text>L-threonyl-[protein] + ATP = O-phospho-L-threonyl-[protein] + ADP + H(+)</text>
        <dbReference type="Rhea" id="RHEA:46608"/>
        <dbReference type="Rhea" id="RHEA-COMP:11060"/>
        <dbReference type="Rhea" id="RHEA-COMP:11605"/>
        <dbReference type="ChEBI" id="CHEBI:15378"/>
        <dbReference type="ChEBI" id="CHEBI:30013"/>
        <dbReference type="ChEBI" id="CHEBI:30616"/>
        <dbReference type="ChEBI" id="CHEBI:61977"/>
        <dbReference type="ChEBI" id="CHEBI:456216"/>
        <dbReference type="EC" id="2.7.11.1"/>
    </reaction>
</comment>
<evidence type="ECO:0000256" key="9">
    <source>
        <dbReference type="ARBA" id="ARBA00048679"/>
    </source>
</evidence>
<dbReference type="Gene3D" id="3.30.200.20">
    <property type="entry name" value="Phosphorylase Kinase, domain 1"/>
    <property type="match status" value="1"/>
</dbReference>
<keyword evidence="6 14" id="KW-0418">Kinase</keyword>
<dbReference type="InterPro" id="IPR008271">
    <property type="entry name" value="Ser/Thr_kinase_AS"/>
</dbReference>
<dbReference type="InterPro" id="IPR017441">
    <property type="entry name" value="Protein_kinase_ATP_BS"/>
</dbReference>
<dbReference type="GO" id="GO:0004674">
    <property type="term" value="F:protein serine/threonine kinase activity"/>
    <property type="evidence" value="ECO:0007669"/>
    <property type="project" value="UniProtKB-KW"/>
</dbReference>
<keyword evidence="4" id="KW-0808">Transferase</keyword>
<evidence type="ECO:0000256" key="7">
    <source>
        <dbReference type="ARBA" id="ARBA00022840"/>
    </source>
</evidence>
<dbReference type="Pfam" id="PF00069">
    <property type="entry name" value="Pkinase"/>
    <property type="match status" value="1"/>
</dbReference>
<evidence type="ECO:0000313" key="14">
    <source>
        <dbReference type="EMBL" id="SBP07127.1"/>
    </source>
</evidence>
<keyword evidence="7 11" id="KW-0067">ATP-binding</keyword>
<evidence type="ECO:0000256" key="6">
    <source>
        <dbReference type="ARBA" id="ARBA00022777"/>
    </source>
</evidence>
<dbReference type="FunFam" id="3.30.200.20:FF:000175">
    <property type="entry name" value="Serine/threonine-protein kinase 17B"/>
    <property type="match status" value="1"/>
</dbReference>
<dbReference type="GO" id="GO:0005634">
    <property type="term" value="C:nucleus"/>
    <property type="evidence" value="ECO:0007669"/>
    <property type="project" value="TreeGrafter"/>
</dbReference>
<dbReference type="GO" id="GO:0043065">
    <property type="term" value="P:positive regulation of apoptotic process"/>
    <property type="evidence" value="ECO:0007669"/>
    <property type="project" value="TreeGrafter"/>
</dbReference>
<organism evidence="14">
    <name type="scientific">Iconisemion striatum</name>
    <dbReference type="NCBI Taxonomy" id="60296"/>
    <lineage>
        <taxon>Eukaryota</taxon>
        <taxon>Metazoa</taxon>
        <taxon>Chordata</taxon>
        <taxon>Craniata</taxon>
        <taxon>Vertebrata</taxon>
        <taxon>Euteleostomi</taxon>
        <taxon>Actinopterygii</taxon>
        <taxon>Neopterygii</taxon>
        <taxon>Teleostei</taxon>
        <taxon>Neoteleostei</taxon>
        <taxon>Acanthomorphata</taxon>
        <taxon>Ovalentaria</taxon>
        <taxon>Atherinomorphae</taxon>
        <taxon>Cyprinodontiformes</taxon>
        <taxon>Nothobranchiidae</taxon>
        <taxon>Iconisemion</taxon>
    </lineage>
</organism>
<feature type="domain" description="Protein kinase" evidence="13">
    <location>
        <begin position="33"/>
        <end position="291"/>
    </location>
</feature>
<reference evidence="14" key="1">
    <citation type="submission" date="2016-05" db="EMBL/GenBank/DDBJ databases">
        <authorList>
            <person name="Lavstsen T."/>
            <person name="Jespersen J.S."/>
        </authorList>
    </citation>
    <scope>NUCLEOTIDE SEQUENCE</scope>
    <source>
        <tissue evidence="14">Brain</tissue>
    </source>
</reference>
<protein>
    <recommendedName>
        <fullName evidence="1">non-specific serine/threonine protein kinase</fullName>
        <ecNumber evidence="1">2.7.11.1</ecNumber>
    </recommendedName>
</protein>
<dbReference type="PROSITE" id="PS50011">
    <property type="entry name" value="PROTEIN_KINASE_DOM"/>
    <property type="match status" value="1"/>
</dbReference>
<evidence type="ECO:0000256" key="1">
    <source>
        <dbReference type="ARBA" id="ARBA00012513"/>
    </source>
</evidence>
<dbReference type="EC" id="2.7.11.1" evidence="1"/>
<evidence type="ECO:0000256" key="3">
    <source>
        <dbReference type="ARBA" id="ARBA00022553"/>
    </source>
</evidence>
<sequence>MSRRRLDSRSGLPAGLLGEIQTPITSEPVESVYQVTGELGRGKFAVVKRCMEKTTGKMFAAKFLRKRRRGRDCRAEVVHEMAVLELTRNNPRVVNLHAAHETDHDIVLILEYAAGGEIFDHCVSDELLPEAQITRLIRQTLEGVHHLHQTNLVHLDLKPQNILLTSQSPPGDIKIVDFGLARRLGAAGELREIVGTPEYVAPEVLNYEPITTATDLWSVGVIAYMLVTGESPFAGDDKQETYLNVSQVNVDFSRDSFSRVSELAVDFIRKLLVKAPEDRPSAAECMSHPWLWQQQICLSPDPVTVRSVRDRSCGTKWAAPLEDPEDKENFLDSPHSHAKRFRLDEETAAAGDGDF</sequence>
<evidence type="ECO:0000256" key="4">
    <source>
        <dbReference type="ARBA" id="ARBA00022679"/>
    </source>
</evidence>
<keyword evidence="5 11" id="KW-0547">Nucleotide-binding</keyword>
<dbReference type="AlphaFoldDB" id="A0A1A7WME2"/>
<evidence type="ECO:0000256" key="12">
    <source>
        <dbReference type="RuleBase" id="RU000304"/>
    </source>
</evidence>
<dbReference type="SUPFAM" id="SSF56112">
    <property type="entry name" value="Protein kinase-like (PK-like)"/>
    <property type="match status" value="1"/>
</dbReference>
<dbReference type="InterPro" id="IPR000719">
    <property type="entry name" value="Prot_kinase_dom"/>
</dbReference>
<dbReference type="PROSITE" id="PS00107">
    <property type="entry name" value="PROTEIN_KINASE_ATP"/>
    <property type="match status" value="1"/>
</dbReference>
<proteinExistence type="inferred from homology"/>
<dbReference type="Gene3D" id="1.10.510.10">
    <property type="entry name" value="Transferase(Phosphotransferase) domain 1"/>
    <property type="match status" value="1"/>
</dbReference>
<evidence type="ECO:0000256" key="10">
    <source>
        <dbReference type="ARBA" id="ARBA00060827"/>
    </source>
</evidence>
<evidence type="ECO:0000256" key="2">
    <source>
        <dbReference type="ARBA" id="ARBA00022527"/>
    </source>
</evidence>
<dbReference type="GO" id="GO:0035556">
    <property type="term" value="P:intracellular signal transduction"/>
    <property type="evidence" value="ECO:0007669"/>
    <property type="project" value="TreeGrafter"/>
</dbReference>
<comment type="catalytic activity">
    <reaction evidence="9">
        <text>L-seryl-[protein] + ATP = O-phospho-L-seryl-[protein] + ADP + H(+)</text>
        <dbReference type="Rhea" id="RHEA:17989"/>
        <dbReference type="Rhea" id="RHEA-COMP:9863"/>
        <dbReference type="Rhea" id="RHEA-COMP:11604"/>
        <dbReference type="ChEBI" id="CHEBI:15378"/>
        <dbReference type="ChEBI" id="CHEBI:29999"/>
        <dbReference type="ChEBI" id="CHEBI:30616"/>
        <dbReference type="ChEBI" id="CHEBI:83421"/>
        <dbReference type="ChEBI" id="CHEBI:456216"/>
        <dbReference type="EC" id="2.7.11.1"/>
    </reaction>
</comment>
<dbReference type="PANTHER" id="PTHR24342">
    <property type="entry name" value="SERINE/THREONINE-PROTEIN KINASE 17"/>
    <property type="match status" value="1"/>
</dbReference>
<dbReference type="GO" id="GO:0005524">
    <property type="term" value="F:ATP binding"/>
    <property type="evidence" value="ECO:0007669"/>
    <property type="project" value="UniProtKB-UniRule"/>
</dbReference>
<comment type="similarity">
    <text evidence="10">Belongs to the protein kinase superfamily. CAMK Ser/Thr protein kinase family. DAP kinase subfamily.</text>
</comment>
<dbReference type="FunFam" id="1.10.510.10:FF:001120">
    <property type="entry name" value="Serine/threonine kinase 17b (apoptosis-inducing)"/>
    <property type="match status" value="1"/>
</dbReference>
<evidence type="ECO:0000256" key="8">
    <source>
        <dbReference type="ARBA" id="ARBA00047899"/>
    </source>
</evidence>
<evidence type="ECO:0000259" key="13">
    <source>
        <dbReference type="PROSITE" id="PS50011"/>
    </source>
</evidence>
<dbReference type="EMBL" id="HADW01005727">
    <property type="protein sequence ID" value="SBP07127.1"/>
    <property type="molecule type" value="Transcribed_RNA"/>
</dbReference>
<dbReference type="InterPro" id="IPR011009">
    <property type="entry name" value="Kinase-like_dom_sf"/>
</dbReference>
<dbReference type="PANTHER" id="PTHR24342:SF5">
    <property type="entry name" value="SERINE_THREONINE-PROTEIN KINASE 17B"/>
    <property type="match status" value="1"/>
</dbReference>
<keyword evidence="3" id="KW-0597">Phosphoprotein</keyword>
<gene>
    <name evidence="14" type="primary">STK17B</name>
</gene>
<name>A0A1A7WME2_9TELE</name>
<dbReference type="PROSITE" id="PS00108">
    <property type="entry name" value="PROTEIN_KINASE_ST"/>
    <property type="match status" value="1"/>
</dbReference>
<feature type="binding site" evidence="11">
    <location>
        <position position="62"/>
    </location>
    <ligand>
        <name>ATP</name>
        <dbReference type="ChEBI" id="CHEBI:30616"/>
    </ligand>
</feature>